<evidence type="ECO:0000313" key="2">
    <source>
        <dbReference type="EMBL" id="GBP39062.1"/>
    </source>
</evidence>
<feature type="region of interest" description="Disordered" evidence="1">
    <location>
        <begin position="231"/>
        <end position="262"/>
    </location>
</feature>
<feature type="compositionally biased region" description="Basic and acidic residues" evidence="1">
    <location>
        <begin position="1"/>
        <end position="16"/>
    </location>
</feature>
<keyword evidence="3" id="KW-1185">Reference proteome</keyword>
<evidence type="ECO:0000313" key="3">
    <source>
        <dbReference type="Proteomes" id="UP000299102"/>
    </source>
</evidence>
<dbReference type="Proteomes" id="UP000299102">
    <property type="component" value="Unassembled WGS sequence"/>
</dbReference>
<proteinExistence type="predicted"/>
<gene>
    <name evidence="2" type="ORF">EVAR_27420_1</name>
</gene>
<dbReference type="EMBL" id="BGZK01000359">
    <property type="protein sequence ID" value="GBP39062.1"/>
    <property type="molecule type" value="Genomic_DNA"/>
</dbReference>
<dbReference type="AlphaFoldDB" id="A0A4C1VKY4"/>
<dbReference type="OrthoDB" id="8113850at2759"/>
<accession>A0A4C1VKY4</accession>
<feature type="compositionally biased region" description="Low complexity" evidence="1">
    <location>
        <begin position="524"/>
        <end position="540"/>
    </location>
</feature>
<evidence type="ECO:0000256" key="1">
    <source>
        <dbReference type="SAM" id="MobiDB-lite"/>
    </source>
</evidence>
<protein>
    <submittedName>
        <fullName evidence="2">Uncharacterized protein</fullName>
    </submittedName>
</protein>
<comment type="caution">
    <text evidence="2">The sequence shown here is derived from an EMBL/GenBank/DDBJ whole genome shotgun (WGS) entry which is preliminary data.</text>
</comment>
<name>A0A4C1VKY4_EUMVA</name>
<feature type="region of interest" description="Disordered" evidence="1">
    <location>
        <begin position="1"/>
        <end position="26"/>
    </location>
</feature>
<feature type="region of interest" description="Disordered" evidence="1">
    <location>
        <begin position="519"/>
        <end position="542"/>
    </location>
</feature>
<organism evidence="2 3">
    <name type="scientific">Eumeta variegata</name>
    <name type="common">Bagworm moth</name>
    <name type="synonym">Eumeta japonica</name>
    <dbReference type="NCBI Taxonomy" id="151549"/>
    <lineage>
        <taxon>Eukaryota</taxon>
        <taxon>Metazoa</taxon>
        <taxon>Ecdysozoa</taxon>
        <taxon>Arthropoda</taxon>
        <taxon>Hexapoda</taxon>
        <taxon>Insecta</taxon>
        <taxon>Pterygota</taxon>
        <taxon>Neoptera</taxon>
        <taxon>Endopterygota</taxon>
        <taxon>Lepidoptera</taxon>
        <taxon>Glossata</taxon>
        <taxon>Ditrysia</taxon>
        <taxon>Tineoidea</taxon>
        <taxon>Psychidae</taxon>
        <taxon>Oiketicinae</taxon>
        <taxon>Eumeta</taxon>
    </lineage>
</organism>
<feature type="region of interest" description="Disordered" evidence="1">
    <location>
        <begin position="124"/>
        <end position="150"/>
    </location>
</feature>
<sequence>MDGREGTHEKERRLMERGCGVTEENRPTELSLTRQNATAETVPSRLLEAHTSTAIGTDDNIPPVESPHLPLSRPVRGNFTTDLGPLLIFDATVWRKLYVGPDKRSVVYIVVCITIGVRPAVPGGAAEASRRLGLRSTRGAPRPPRPLPRISSEHASLKDVLFEFLLCGFPRPVHRARQQRRSAPAPRARRRPAPHIVREITLHSFHSARRMRVKRPRRVQPGQRALRARSVLTQQRPRSTRARTRAELRRPRRYAPSRPGWPALRRLDSQTKLFVPGENGLRLKLRITCPCKLWSSPCISRTRALRRCSPAPRAALASCPRARSAAPPAPIHRIGCCDRSVKPNKSPTLKGFSLLMRYYESGCGRGPAGDPDNARALHSLSAVTRLYHSLFAQHEHALRPLAERHRVDSPAPAPAPRVPSVLDARWFHELTDLAQFYDEDEVLHDRLHALRIGAAPTCTLHGVTAASSFGTYCHEFASNITSKTVEESGPTAVEEEWPDMSACPGECVSDETPHATRAALSRTAGPAPAASSSSASADAGRAPRDVGLVIRLAMPSTAESPTPAV</sequence>
<reference evidence="2 3" key="1">
    <citation type="journal article" date="2019" name="Commun. Biol.">
        <title>The bagworm genome reveals a unique fibroin gene that provides high tensile strength.</title>
        <authorList>
            <person name="Kono N."/>
            <person name="Nakamura H."/>
            <person name="Ohtoshi R."/>
            <person name="Tomita M."/>
            <person name="Numata K."/>
            <person name="Arakawa K."/>
        </authorList>
    </citation>
    <scope>NUCLEOTIDE SEQUENCE [LARGE SCALE GENOMIC DNA]</scope>
</reference>